<dbReference type="SUPFAM" id="SSF117916">
    <property type="entry name" value="Fe-S cluster assembly (FSCA) domain-like"/>
    <property type="match status" value="1"/>
</dbReference>
<sequence>MKEKVQKALNEIRPQMQADGGDIELIDVTDEGVVKVRLVGACSGCPGAQMTLQMGVERVLKARVPEVKAVEAV</sequence>
<comment type="caution">
    <text evidence="3">The sequence shown here is derived from an EMBL/GenBank/DDBJ whole genome shotgun (WGS) entry which is preliminary data.</text>
</comment>
<feature type="domain" description="NIF system FeS cluster assembly NifU C-terminal" evidence="2">
    <location>
        <begin position="5"/>
        <end position="71"/>
    </location>
</feature>
<dbReference type="GO" id="GO:0051536">
    <property type="term" value="F:iron-sulfur cluster binding"/>
    <property type="evidence" value="ECO:0007669"/>
    <property type="project" value="InterPro"/>
</dbReference>
<protein>
    <submittedName>
        <fullName evidence="3">NifU family protein</fullName>
    </submittedName>
</protein>
<dbReference type="PANTHER" id="PTHR11178:SF25">
    <property type="entry name" value="NIFU-LIKE PROTEIN 3, CHLOROPLASTIC"/>
    <property type="match status" value="1"/>
</dbReference>
<dbReference type="Pfam" id="PF01106">
    <property type="entry name" value="NifU"/>
    <property type="match status" value="1"/>
</dbReference>
<evidence type="ECO:0000256" key="1">
    <source>
        <dbReference type="ARBA" id="ARBA00006420"/>
    </source>
</evidence>
<reference evidence="3 4" key="1">
    <citation type="journal article" date="2017" name="ISME J.">
        <title>Energy and carbon metabolisms in a deep terrestrial subsurface fluid microbial community.</title>
        <authorList>
            <person name="Momper L."/>
            <person name="Jungbluth S.P."/>
            <person name="Lee M.D."/>
            <person name="Amend J.P."/>
        </authorList>
    </citation>
    <scope>NUCLEOTIDE SEQUENCE [LARGE SCALE GENOMIC DNA]</scope>
    <source>
        <strain evidence="3">SURF_5</strain>
    </source>
</reference>
<evidence type="ECO:0000313" key="4">
    <source>
        <dbReference type="Proteomes" id="UP000265882"/>
    </source>
</evidence>
<name>A0A3A4P7N9_ABYX5</name>
<dbReference type="Gene3D" id="3.30.300.130">
    <property type="entry name" value="Fe-S cluster assembly (FSCA)"/>
    <property type="match status" value="1"/>
</dbReference>
<gene>
    <name evidence="3" type="ORF">C4520_05570</name>
</gene>
<dbReference type="AlphaFoldDB" id="A0A3A4P7N9"/>
<dbReference type="Proteomes" id="UP000265882">
    <property type="component" value="Unassembled WGS sequence"/>
</dbReference>
<dbReference type="GO" id="GO:0016226">
    <property type="term" value="P:iron-sulfur cluster assembly"/>
    <property type="evidence" value="ECO:0007669"/>
    <property type="project" value="InterPro"/>
</dbReference>
<dbReference type="InterPro" id="IPR034904">
    <property type="entry name" value="FSCA_dom_sf"/>
</dbReference>
<evidence type="ECO:0000313" key="3">
    <source>
        <dbReference type="EMBL" id="RJP23911.1"/>
    </source>
</evidence>
<dbReference type="PANTHER" id="PTHR11178">
    <property type="entry name" value="IRON-SULFUR CLUSTER SCAFFOLD PROTEIN NFU-RELATED"/>
    <property type="match status" value="1"/>
</dbReference>
<evidence type="ECO:0000259" key="2">
    <source>
        <dbReference type="Pfam" id="PF01106"/>
    </source>
</evidence>
<dbReference type="EMBL" id="QZKU01000042">
    <property type="protein sequence ID" value="RJP23911.1"/>
    <property type="molecule type" value="Genomic_DNA"/>
</dbReference>
<proteinExistence type="inferred from homology"/>
<comment type="similarity">
    <text evidence="1">Belongs to the NifU family.</text>
</comment>
<dbReference type="GO" id="GO:0005506">
    <property type="term" value="F:iron ion binding"/>
    <property type="evidence" value="ECO:0007669"/>
    <property type="project" value="InterPro"/>
</dbReference>
<organism evidence="3 4">
    <name type="scientific">Abyssobacteria bacterium (strain SURF_5)</name>
    <dbReference type="NCBI Taxonomy" id="2093360"/>
    <lineage>
        <taxon>Bacteria</taxon>
        <taxon>Pseudomonadati</taxon>
        <taxon>Candidatus Hydrogenedentota</taxon>
        <taxon>Candidatus Abyssobacteria</taxon>
    </lineage>
</organism>
<accession>A0A3A4P7N9</accession>
<dbReference type="InterPro" id="IPR001075">
    <property type="entry name" value="NIF_FeS_clus_asmbl_NifU_C"/>
</dbReference>